<sequence>MSDEFGTTAWGRDWLRLAEPTSIIRPDPALPRARSLARNDRVHDLDATTGLIEATVRDRSRHRVRITVPIWDEPLLAKARTVLADQPVGGDLNDSVHTALKQAGLTLAPDPATRTATCDCTSRKDPCVHLLATYVEFARRLDERPRLALVLRGLTTSDTPGEITRIPLGLVEVATFYGTP</sequence>
<dbReference type="GO" id="GO:0008270">
    <property type="term" value="F:zinc ion binding"/>
    <property type="evidence" value="ECO:0007669"/>
    <property type="project" value="UniProtKB-KW"/>
</dbReference>
<dbReference type="PROSITE" id="PS50966">
    <property type="entry name" value="ZF_SWIM"/>
    <property type="match status" value="1"/>
</dbReference>
<evidence type="ECO:0000313" key="3">
    <source>
        <dbReference type="EMBL" id="MBA8824463.1"/>
    </source>
</evidence>
<dbReference type="InterPro" id="IPR007527">
    <property type="entry name" value="Znf_SWIM"/>
</dbReference>
<comment type="caution">
    <text evidence="3">The sequence shown here is derived from an EMBL/GenBank/DDBJ whole genome shotgun (WGS) entry which is preliminary data.</text>
</comment>
<name>A0A839DTU8_9PSEU</name>
<evidence type="ECO:0000256" key="1">
    <source>
        <dbReference type="PROSITE-ProRule" id="PRU00325"/>
    </source>
</evidence>
<evidence type="ECO:0000313" key="4">
    <source>
        <dbReference type="Proteomes" id="UP000569329"/>
    </source>
</evidence>
<keyword evidence="1" id="KW-0862">Zinc</keyword>
<dbReference type="AlphaFoldDB" id="A0A839DTU8"/>
<dbReference type="Proteomes" id="UP000569329">
    <property type="component" value="Unassembled WGS sequence"/>
</dbReference>
<feature type="domain" description="SWIM-type" evidence="2">
    <location>
        <begin position="103"/>
        <end position="138"/>
    </location>
</feature>
<dbReference type="PANTHER" id="PTHR38133:SF1">
    <property type="entry name" value="SLR1429 PROTEIN"/>
    <property type="match status" value="1"/>
</dbReference>
<keyword evidence="4" id="KW-1185">Reference proteome</keyword>
<keyword evidence="1" id="KW-0863">Zinc-finger</keyword>
<protein>
    <submittedName>
        <fullName evidence="3">Putative Zn finger protein</fullName>
    </submittedName>
</protein>
<gene>
    <name evidence="3" type="ORF">FHX42_001810</name>
</gene>
<keyword evidence="1" id="KW-0479">Metal-binding</keyword>
<evidence type="ECO:0000259" key="2">
    <source>
        <dbReference type="PROSITE" id="PS50966"/>
    </source>
</evidence>
<reference evidence="3 4" key="1">
    <citation type="submission" date="2020-07" db="EMBL/GenBank/DDBJ databases">
        <title>Sequencing the genomes of 1000 actinobacteria strains.</title>
        <authorList>
            <person name="Klenk H.-P."/>
        </authorList>
    </citation>
    <scope>NUCLEOTIDE SEQUENCE [LARGE SCALE GENOMIC DNA]</scope>
    <source>
        <strain evidence="3 4">DSM 45975</strain>
    </source>
</reference>
<proteinExistence type="predicted"/>
<accession>A0A839DTU8</accession>
<dbReference type="PANTHER" id="PTHR38133">
    <property type="entry name" value="SLR1429 PROTEIN"/>
    <property type="match status" value="1"/>
</dbReference>
<dbReference type="EMBL" id="JACGWZ010000002">
    <property type="protein sequence ID" value="MBA8824463.1"/>
    <property type="molecule type" value="Genomic_DNA"/>
</dbReference>
<organism evidence="3 4">
    <name type="scientific">Halosaccharopolyspora lacisalsi</name>
    <dbReference type="NCBI Taxonomy" id="1000566"/>
    <lineage>
        <taxon>Bacteria</taxon>
        <taxon>Bacillati</taxon>
        <taxon>Actinomycetota</taxon>
        <taxon>Actinomycetes</taxon>
        <taxon>Pseudonocardiales</taxon>
        <taxon>Pseudonocardiaceae</taxon>
        <taxon>Halosaccharopolyspora</taxon>
    </lineage>
</organism>